<proteinExistence type="predicted"/>
<dbReference type="InterPro" id="IPR011711">
    <property type="entry name" value="GntR_C"/>
</dbReference>
<dbReference type="InterPro" id="IPR036390">
    <property type="entry name" value="WH_DNA-bd_sf"/>
</dbReference>
<dbReference type="InterPro" id="IPR000524">
    <property type="entry name" value="Tscrpt_reg_HTH_GntR"/>
</dbReference>
<protein>
    <submittedName>
        <fullName evidence="5">DNA-binding transcriptional regulator, GntR family</fullName>
    </submittedName>
</protein>
<dbReference type="STRING" id="1123029.SAMN02745172_03997"/>
<dbReference type="AlphaFoldDB" id="A0A1M7ZR19"/>
<evidence type="ECO:0000256" key="3">
    <source>
        <dbReference type="ARBA" id="ARBA00023163"/>
    </source>
</evidence>
<evidence type="ECO:0000256" key="1">
    <source>
        <dbReference type="ARBA" id="ARBA00023015"/>
    </source>
</evidence>
<evidence type="ECO:0000259" key="4">
    <source>
        <dbReference type="PROSITE" id="PS50949"/>
    </source>
</evidence>
<dbReference type="GO" id="GO:0003700">
    <property type="term" value="F:DNA-binding transcription factor activity"/>
    <property type="evidence" value="ECO:0007669"/>
    <property type="project" value="InterPro"/>
</dbReference>
<keyword evidence="1" id="KW-0805">Transcription regulation</keyword>
<dbReference type="PANTHER" id="PTHR43537">
    <property type="entry name" value="TRANSCRIPTIONAL REGULATOR, GNTR FAMILY"/>
    <property type="match status" value="1"/>
</dbReference>
<dbReference type="PROSITE" id="PS50949">
    <property type="entry name" value="HTH_GNTR"/>
    <property type="match status" value="1"/>
</dbReference>
<dbReference type="SMART" id="SM00895">
    <property type="entry name" value="FCD"/>
    <property type="match status" value="1"/>
</dbReference>
<evidence type="ECO:0000256" key="2">
    <source>
        <dbReference type="ARBA" id="ARBA00023125"/>
    </source>
</evidence>
<dbReference type="Pfam" id="PF07729">
    <property type="entry name" value="FCD"/>
    <property type="match status" value="1"/>
</dbReference>
<dbReference type="OrthoDB" id="9788098at2"/>
<feature type="domain" description="HTH gntR-type" evidence="4">
    <location>
        <begin position="20"/>
        <end position="87"/>
    </location>
</feature>
<dbReference type="GO" id="GO:0003677">
    <property type="term" value="F:DNA binding"/>
    <property type="evidence" value="ECO:0007669"/>
    <property type="project" value="UniProtKB-KW"/>
</dbReference>
<dbReference type="SUPFAM" id="SSF48008">
    <property type="entry name" value="GntR ligand-binding domain-like"/>
    <property type="match status" value="1"/>
</dbReference>
<dbReference type="InterPro" id="IPR008920">
    <property type="entry name" value="TF_FadR/GntR_C"/>
</dbReference>
<evidence type="ECO:0000313" key="6">
    <source>
        <dbReference type="Proteomes" id="UP000186406"/>
    </source>
</evidence>
<organism evidence="5 6">
    <name type="scientific">Pseudoxanthobacter soli DSM 19599</name>
    <dbReference type="NCBI Taxonomy" id="1123029"/>
    <lineage>
        <taxon>Bacteria</taxon>
        <taxon>Pseudomonadati</taxon>
        <taxon>Pseudomonadota</taxon>
        <taxon>Alphaproteobacteria</taxon>
        <taxon>Hyphomicrobiales</taxon>
        <taxon>Segnochrobactraceae</taxon>
        <taxon>Pseudoxanthobacter</taxon>
    </lineage>
</organism>
<gene>
    <name evidence="5" type="ORF">SAMN02745172_03997</name>
</gene>
<dbReference type="Gene3D" id="1.10.10.10">
    <property type="entry name" value="Winged helix-like DNA-binding domain superfamily/Winged helix DNA-binding domain"/>
    <property type="match status" value="1"/>
</dbReference>
<keyword evidence="6" id="KW-1185">Reference proteome</keyword>
<dbReference type="Gene3D" id="1.20.120.530">
    <property type="entry name" value="GntR ligand-binding domain-like"/>
    <property type="match status" value="1"/>
</dbReference>
<dbReference type="EMBL" id="FRXO01000012">
    <property type="protein sequence ID" value="SHO67321.1"/>
    <property type="molecule type" value="Genomic_DNA"/>
</dbReference>
<keyword evidence="2 5" id="KW-0238">DNA-binding</keyword>
<accession>A0A1M7ZR19</accession>
<dbReference type="RefSeq" id="WP_073631988.1">
    <property type="nucleotide sequence ID" value="NZ_FRXO01000012.1"/>
</dbReference>
<dbReference type="SMART" id="SM00345">
    <property type="entry name" value="HTH_GNTR"/>
    <property type="match status" value="1"/>
</dbReference>
<dbReference type="Proteomes" id="UP000186406">
    <property type="component" value="Unassembled WGS sequence"/>
</dbReference>
<dbReference type="InterPro" id="IPR036388">
    <property type="entry name" value="WH-like_DNA-bd_sf"/>
</dbReference>
<dbReference type="PRINTS" id="PR00035">
    <property type="entry name" value="HTHGNTR"/>
</dbReference>
<dbReference type="PANTHER" id="PTHR43537:SF5">
    <property type="entry name" value="UXU OPERON TRANSCRIPTIONAL REGULATOR"/>
    <property type="match status" value="1"/>
</dbReference>
<name>A0A1M7ZR19_9HYPH</name>
<evidence type="ECO:0000313" key="5">
    <source>
        <dbReference type="EMBL" id="SHO67321.1"/>
    </source>
</evidence>
<dbReference type="CDD" id="cd07377">
    <property type="entry name" value="WHTH_GntR"/>
    <property type="match status" value="1"/>
</dbReference>
<keyword evidence="3" id="KW-0804">Transcription</keyword>
<dbReference type="Pfam" id="PF00392">
    <property type="entry name" value="GntR"/>
    <property type="match status" value="1"/>
</dbReference>
<sequence length="235" mass="25607">MAGLSSPTVALSPHEITPGRPMALQVHDAIRRAILTLALKPGEALSEKELALRLGVSRTPVREALIKLSDEGLVDVFPQRGTLVAPIRIAEVMEAQFVREALETAVVRRAAEQADGHLAPTLAGNIEAQASAAHAGERDAFLRLDEAFHRSLSEAVALPRAWKTIQNVKGQLDRVRYLSLPEAGQLATLTGEHADIAEAIRLRDPDLAAERMKHHLQAVFGTVRKLMREQPALFN</sequence>
<reference evidence="5 6" key="1">
    <citation type="submission" date="2016-12" db="EMBL/GenBank/DDBJ databases">
        <authorList>
            <person name="Song W.-J."/>
            <person name="Kurnit D.M."/>
        </authorList>
    </citation>
    <scope>NUCLEOTIDE SEQUENCE [LARGE SCALE GENOMIC DNA]</scope>
    <source>
        <strain evidence="5 6">DSM 19599</strain>
    </source>
</reference>
<dbReference type="SUPFAM" id="SSF46785">
    <property type="entry name" value="Winged helix' DNA-binding domain"/>
    <property type="match status" value="1"/>
</dbReference>